<evidence type="ECO:0000313" key="3">
    <source>
        <dbReference type="Proteomes" id="UP001153737"/>
    </source>
</evidence>
<accession>A0A9N9SEJ9</accession>
<dbReference type="EMBL" id="OU896720">
    <property type="protein sequence ID" value="CAG9816617.1"/>
    <property type="molecule type" value="Genomic_DNA"/>
</dbReference>
<dbReference type="AlphaFoldDB" id="A0A9N9SEJ9"/>
<sequence>MVFKNKGRTDESSMVSKAPSSKFMSKSRSDNPQYSTNSSAGHDGVARYSEQDVQEEFQRVYTQLEVLRERNMRMGNRHLASKITAMQDAARTHDHSAHAAMSCDPVEDSSPVKTKRPSVSFAVSDRPEDETAAGPRRDPGLLPGRLAGEPKKPGEEPKKPGEEPRKSADEPDASSPKDGKGKESRASATDSNGRYLMSGHARTHSIVINLDDKSRFTDEITV</sequence>
<proteinExistence type="predicted"/>
<dbReference type="Proteomes" id="UP001153737">
    <property type="component" value="Chromosome 14"/>
</dbReference>
<feature type="compositionally biased region" description="Basic and acidic residues" evidence="1">
    <location>
        <begin position="148"/>
        <end position="185"/>
    </location>
</feature>
<feature type="compositionally biased region" description="Polar residues" evidence="1">
    <location>
        <begin position="12"/>
        <end position="40"/>
    </location>
</feature>
<evidence type="ECO:0000256" key="1">
    <source>
        <dbReference type="SAM" id="MobiDB-lite"/>
    </source>
</evidence>
<keyword evidence="3" id="KW-1185">Reference proteome</keyword>
<evidence type="ECO:0000313" key="2">
    <source>
        <dbReference type="EMBL" id="CAG9816617.1"/>
    </source>
</evidence>
<feature type="region of interest" description="Disordered" evidence="1">
    <location>
        <begin position="82"/>
        <end position="204"/>
    </location>
</feature>
<dbReference type="OrthoDB" id="2129233at2759"/>
<gene>
    <name evidence="2" type="ORF">PHAECO_LOCUS4058</name>
</gene>
<reference evidence="2" key="1">
    <citation type="submission" date="2022-01" db="EMBL/GenBank/DDBJ databases">
        <authorList>
            <person name="King R."/>
        </authorList>
    </citation>
    <scope>NUCLEOTIDE SEQUENCE</scope>
</reference>
<protein>
    <submittedName>
        <fullName evidence="2">Uncharacterized protein</fullName>
    </submittedName>
</protein>
<organism evidence="2 3">
    <name type="scientific">Phaedon cochleariae</name>
    <name type="common">Mustard beetle</name>
    <dbReference type="NCBI Taxonomy" id="80249"/>
    <lineage>
        <taxon>Eukaryota</taxon>
        <taxon>Metazoa</taxon>
        <taxon>Ecdysozoa</taxon>
        <taxon>Arthropoda</taxon>
        <taxon>Hexapoda</taxon>
        <taxon>Insecta</taxon>
        <taxon>Pterygota</taxon>
        <taxon>Neoptera</taxon>
        <taxon>Endopterygota</taxon>
        <taxon>Coleoptera</taxon>
        <taxon>Polyphaga</taxon>
        <taxon>Cucujiformia</taxon>
        <taxon>Chrysomeloidea</taxon>
        <taxon>Chrysomelidae</taxon>
        <taxon>Chrysomelinae</taxon>
        <taxon>Chrysomelini</taxon>
        <taxon>Phaedon</taxon>
    </lineage>
</organism>
<reference evidence="2" key="2">
    <citation type="submission" date="2022-10" db="EMBL/GenBank/DDBJ databases">
        <authorList>
            <consortium name="ENA_rothamsted_submissions"/>
            <consortium name="culmorum"/>
            <person name="King R."/>
        </authorList>
    </citation>
    <scope>NUCLEOTIDE SEQUENCE</scope>
</reference>
<feature type="region of interest" description="Disordered" evidence="1">
    <location>
        <begin position="1"/>
        <end position="55"/>
    </location>
</feature>
<name>A0A9N9SEJ9_PHACE</name>